<keyword evidence="7" id="KW-0472">Membrane</keyword>
<organism evidence="9 10">
    <name type="scientific">Malaciobacter canalis</name>
    <dbReference type="NCBI Taxonomy" id="1912871"/>
    <lineage>
        <taxon>Bacteria</taxon>
        <taxon>Pseudomonadati</taxon>
        <taxon>Campylobacterota</taxon>
        <taxon>Epsilonproteobacteria</taxon>
        <taxon>Campylobacterales</taxon>
        <taxon>Arcobacteraceae</taxon>
        <taxon>Malaciobacter</taxon>
    </lineage>
</organism>
<dbReference type="SMART" id="SM00388">
    <property type="entry name" value="HisKA"/>
    <property type="match status" value="1"/>
</dbReference>
<dbReference type="PRINTS" id="PR00344">
    <property type="entry name" value="BCTRLSENSOR"/>
</dbReference>
<dbReference type="PANTHER" id="PTHR45453:SF1">
    <property type="entry name" value="PHOSPHATE REGULON SENSOR PROTEIN PHOR"/>
    <property type="match status" value="1"/>
</dbReference>
<keyword evidence="6" id="KW-0902">Two-component regulatory system</keyword>
<dbReference type="Gene3D" id="1.10.287.130">
    <property type="match status" value="1"/>
</dbReference>
<sequence length="388" mass="44783">MNKDERKALISFLSIYVGSVILLVGLLLYFYYKNELKSVAEHCNMQMSNAANEIKSQILNSYMNKEKLRPIKLKHKDIQYALFDKNKKLIFSNMHKEQEFSLKKNLYETQEYTYYVTYLYEKNIPIRYIAIQTCTGVQDKNKLKIIMVLILIFSSIFVGCIAYLLAKLLLKPVREKVESMDKFIKDSAHELNTPILVLMTSVSMLKKGKNPEKMMKYIISSSKQISQLYNDIHFSTFEKNDESLEEEFCLSELISHSVEYFNDISITKNITIESSVEPCKIKVDKNKMQKVVNNLISNAIKYSHNNSKIIVTLKDAVLSVQDFGIGISKEEQTQIFKRYKRGNNNEGGFGIGLDIVKQIVKEYNLNLSLKSMENAGSLFSIDFTEVLV</sequence>
<proteinExistence type="predicted"/>
<evidence type="ECO:0000256" key="2">
    <source>
        <dbReference type="ARBA" id="ARBA00012438"/>
    </source>
</evidence>
<keyword evidence="3" id="KW-0597">Phosphoprotein</keyword>
<dbReference type="InterPro" id="IPR036097">
    <property type="entry name" value="HisK_dim/P_sf"/>
</dbReference>
<feature type="transmembrane region" description="Helical" evidence="7">
    <location>
        <begin position="12"/>
        <end position="32"/>
    </location>
</feature>
<evidence type="ECO:0000256" key="3">
    <source>
        <dbReference type="ARBA" id="ARBA00022553"/>
    </source>
</evidence>
<evidence type="ECO:0000313" key="10">
    <source>
        <dbReference type="Proteomes" id="UP000221384"/>
    </source>
</evidence>
<dbReference type="InterPro" id="IPR003594">
    <property type="entry name" value="HATPase_dom"/>
</dbReference>
<dbReference type="InterPro" id="IPR036890">
    <property type="entry name" value="HATPase_C_sf"/>
</dbReference>
<dbReference type="InterPro" id="IPR005467">
    <property type="entry name" value="His_kinase_dom"/>
</dbReference>
<accession>A0ABX4LUJ0</accession>
<dbReference type="InterPro" id="IPR050351">
    <property type="entry name" value="BphY/WalK/GraS-like"/>
</dbReference>
<dbReference type="Pfam" id="PF02518">
    <property type="entry name" value="HATPase_c"/>
    <property type="match status" value="1"/>
</dbReference>
<dbReference type="GO" id="GO:0016301">
    <property type="term" value="F:kinase activity"/>
    <property type="evidence" value="ECO:0007669"/>
    <property type="project" value="UniProtKB-KW"/>
</dbReference>
<dbReference type="SMART" id="SM00387">
    <property type="entry name" value="HATPase_c"/>
    <property type="match status" value="1"/>
</dbReference>
<keyword evidence="7" id="KW-1133">Transmembrane helix</keyword>
<evidence type="ECO:0000313" key="9">
    <source>
        <dbReference type="EMBL" id="PHO11245.1"/>
    </source>
</evidence>
<keyword evidence="7" id="KW-0812">Transmembrane</keyword>
<reference evidence="9 10" key="1">
    <citation type="submission" date="2017-09" db="EMBL/GenBank/DDBJ databases">
        <authorList>
            <person name="Perez-Cataluna A."/>
            <person name="Figueras M.J."/>
            <person name="Salas-Masso N."/>
        </authorList>
    </citation>
    <scope>NUCLEOTIDE SEQUENCE [LARGE SCALE GENOMIC DNA]</scope>
    <source>
        <strain evidence="9 10">F138-33</strain>
    </source>
</reference>
<dbReference type="CDD" id="cd00082">
    <property type="entry name" value="HisKA"/>
    <property type="match status" value="1"/>
</dbReference>
<dbReference type="InterPro" id="IPR003661">
    <property type="entry name" value="HisK_dim/P_dom"/>
</dbReference>
<evidence type="ECO:0000259" key="8">
    <source>
        <dbReference type="PROSITE" id="PS50109"/>
    </source>
</evidence>
<dbReference type="PROSITE" id="PS50109">
    <property type="entry name" value="HIS_KIN"/>
    <property type="match status" value="1"/>
</dbReference>
<dbReference type="EMBL" id="NWVW01000001">
    <property type="protein sequence ID" value="PHO11245.1"/>
    <property type="molecule type" value="Genomic_DNA"/>
</dbReference>
<dbReference type="Gene3D" id="3.30.565.10">
    <property type="entry name" value="Histidine kinase-like ATPase, C-terminal domain"/>
    <property type="match status" value="1"/>
</dbReference>
<comment type="catalytic activity">
    <reaction evidence="1">
        <text>ATP + protein L-histidine = ADP + protein N-phospho-L-histidine.</text>
        <dbReference type="EC" id="2.7.13.3"/>
    </reaction>
</comment>
<dbReference type="InterPro" id="IPR004358">
    <property type="entry name" value="Sig_transdc_His_kin-like_C"/>
</dbReference>
<dbReference type="Pfam" id="PF00512">
    <property type="entry name" value="HisKA"/>
    <property type="match status" value="1"/>
</dbReference>
<dbReference type="SUPFAM" id="SSF55874">
    <property type="entry name" value="ATPase domain of HSP90 chaperone/DNA topoisomerase II/histidine kinase"/>
    <property type="match status" value="1"/>
</dbReference>
<gene>
    <name evidence="9" type="ORF">CPG37_02030</name>
</gene>
<keyword evidence="4" id="KW-0808">Transferase</keyword>
<evidence type="ECO:0000256" key="5">
    <source>
        <dbReference type="ARBA" id="ARBA00022777"/>
    </source>
</evidence>
<evidence type="ECO:0000256" key="4">
    <source>
        <dbReference type="ARBA" id="ARBA00022679"/>
    </source>
</evidence>
<comment type="caution">
    <text evidence="9">The sequence shown here is derived from an EMBL/GenBank/DDBJ whole genome shotgun (WGS) entry which is preliminary data.</text>
</comment>
<feature type="transmembrane region" description="Helical" evidence="7">
    <location>
        <begin position="145"/>
        <end position="166"/>
    </location>
</feature>
<evidence type="ECO:0000256" key="6">
    <source>
        <dbReference type="ARBA" id="ARBA00023012"/>
    </source>
</evidence>
<feature type="domain" description="Histidine kinase" evidence="8">
    <location>
        <begin position="186"/>
        <end position="387"/>
    </location>
</feature>
<evidence type="ECO:0000256" key="1">
    <source>
        <dbReference type="ARBA" id="ARBA00000085"/>
    </source>
</evidence>
<evidence type="ECO:0000256" key="7">
    <source>
        <dbReference type="SAM" id="Phobius"/>
    </source>
</evidence>
<dbReference type="EC" id="2.7.13.3" evidence="2"/>
<dbReference type="RefSeq" id="WP_099333554.1">
    <property type="nucleotide sequence ID" value="NZ_CP042812.1"/>
</dbReference>
<dbReference type="Proteomes" id="UP000221384">
    <property type="component" value="Unassembled WGS sequence"/>
</dbReference>
<dbReference type="CDD" id="cd00075">
    <property type="entry name" value="HATPase"/>
    <property type="match status" value="1"/>
</dbReference>
<dbReference type="SUPFAM" id="SSF47384">
    <property type="entry name" value="Homodimeric domain of signal transducing histidine kinase"/>
    <property type="match status" value="1"/>
</dbReference>
<keyword evidence="5 9" id="KW-0418">Kinase</keyword>
<protein>
    <recommendedName>
        <fullName evidence="2">histidine kinase</fullName>
        <ecNumber evidence="2">2.7.13.3</ecNumber>
    </recommendedName>
</protein>
<keyword evidence="10" id="KW-1185">Reference proteome</keyword>
<dbReference type="PANTHER" id="PTHR45453">
    <property type="entry name" value="PHOSPHATE REGULON SENSOR PROTEIN PHOR"/>
    <property type="match status" value="1"/>
</dbReference>
<name>A0ABX4LUJ0_9BACT</name>